<organism evidence="2 3">
    <name type="scientific">Nocardia jiangsuensis</name>
    <dbReference type="NCBI Taxonomy" id="1691563"/>
    <lineage>
        <taxon>Bacteria</taxon>
        <taxon>Bacillati</taxon>
        <taxon>Actinomycetota</taxon>
        <taxon>Actinomycetes</taxon>
        <taxon>Mycobacteriales</taxon>
        <taxon>Nocardiaceae</taxon>
        <taxon>Nocardia</taxon>
    </lineage>
</organism>
<dbReference type="SUPFAM" id="SSF53474">
    <property type="entry name" value="alpha/beta-Hydrolases"/>
    <property type="match status" value="1"/>
</dbReference>
<keyword evidence="2" id="KW-0378">Hydrolase</keyword>
<sequence length="307" mass="31633">MRIPRRLAALLAAATALATVWTAAPAAADELPTYSYLSGLAAQVTAPGSSPPGANVPGCKPSREHPEPVVLLHGLSNDTITWNTLAPVLAGAGFCVFSLTFGTGALGPIGSVGPAPESARQIAAFIDRVRAETGAAKVDLVGHSMGGAIPFYYLRNLGGIPAIDDYIALAAPLHGATLSGTAAPFTVVLEQLGVRGQAEESCGPCQFSPGTAFLAELNPDPAIAPEIEFTTIVSRYDQIATPYTTGQLTGPNVRNVVLQDLCATDYTEHFELTADPVAVREILNTLDPAHAAPADCAVVLPYIGPVG</sequence>
<evidence type="ECO:0000313" key="3">
    <source>
        <dbReference type="Proteomes" id="UP001595696"/>
    </source>
</evidence>
<feature type="signal peptide" evidence="1">
    <location>
        <begin position="1"/>
        <end position="28"/>
    </location>
</feature>
<gene>
    <name evidence="2" type="ORF">ACFO0B_10045</name>
</gene>
<dbReference type="Pfam" id="PF01674">
    <property type="entry name" value="Lipase_2"/>
    <property type="match status" value="1"/>
</dbReference>
<protein>
    <submittedName>
        <fullName evidence="2">Lipase family alpha/beta hydrolase</fullName>
    </submittedName>
</protein>
<dbReference type="Gene3D" id="3.40.50.1820">
    <property type="entry name" value="alpha/beta hydrolase"/>
    <property type="match status" value="1"/>
</dbReference>
<reference evidence="3" key="1">
    <citation type="journal article" date="2019" name="Int. J. Syst. Evol. Microbiol.">
        <title>The Global Catalogue of Microorganisms (GCM) 10K type strain sequencing project: providing services to taxonomists for standard genome sequencing and annotation.</title>
        <authorList>
            <consortium name="The Broad Institute Genomics Platform"/>
            <consortium name="The Broad Institute Genome Sequencing Center for Infectious Disease"/>
            <person name="Wu L."/>
            <person name="Ma J."/>
        </authorList>
    </citation>
    <scope>NUCLEOTIDE SEQUENCE [LARGE SCALE GENOMIC DNA]</scope>
    <source>
        <strain evidence="3">CGMCC 4.7330</strain>
    </source>
</reference>
<feature type="chain" id="PRO_5046870770" evidence="1">
    <location>
        <begin position="29"/>
        <end position="307"/>
    </location>
</feature>
<name>A0ABV8DQG4_9NOCA</name>
<evidence type="ECO:0000256" key="1">
    <source>
        <dbReference type="SAM" id="SignalP"/>
    </source>
</evidence>
<comment type="caution">
    <text evidence="2">The sequence shown here is derived from an EMBL/GenBank/DDBJ whole genome shotgun (WGS) entry which is preliminary data.</text>
</comment>
<dbReference type="PANTHER" id="PTHR32015:SF1">
    <property type="entry name" value="LIPASE"/>
    <property type="match status" value="1"/>
</dbReference>
<dbReference type="Proteomes" id="UP001595696">
    <property type="component" value="Unassembled WGS sequence"/>
</dbReference>
<proteinExistence type="predicted"/>
<dbReference type="EMBL" id="JBHSAX010000009">
    <property type="protein sequence ID" value="MFC3962326.1"/>
    <property type="molecule type" value="Genomic_DNA"/>
</dbReference>
<evidence type="ECO:0000313" key="2">
    <source>
        <dbReference type="EMBL" id="MFC3962326.1"/>
    </source>
</evidence>
<dbReference type="GO" id="GO:0016787">
    <property type="term" value="F:hydrolase activity"/>
    <property type="evidence" value="ECO:0007669"/>
    <property type="project" value="UniProtKB-KW"/>
</dbReference>
<dbReference type="InterPro" id="IPR029058">
    <property type="entry name" value="AB_hydrolase_fold"/>
</dbReference>
<dbReference type="PANTHER" id="PTHR32015">
    <property type="entry name" value="FASTING INDUCED LIPASE"/>
    <property type="match status" value="1"/>
</dbReference>
<dbReference type="InterPro" id="IPR002918">
    <property type="entry name" value="Lipase_EstA/Esterase_EstB"/>
</dbReference>
<keyword evidence="1" id="KW-0732">Signal</keyword>
<accession>A0ABV8DQG4</accession>
<keyword evidence="3" id="KW-1185">Reference proteome</keyword>
<dbReference type="RefSeq" id="WP_378612097.1">
    <property type="nucleotide sequence ID" value="NZ_JBHSAX010000009.1"/>
</dbReference>